<evidence type="ECO:0000256" key="3">
    <source>
        <dbReference type="RuleBase" id="RU000454"/>
    </source>
</evidence>
<evidence type="ECO:0000256" key="2">
    <source>
        <dbReference type="ARBA" id="ARBA00022750"/>
    </source>
</evidence>
<dbReference type="Gene3D" id="2.40.70.10">
    <property type="entry name" value="Acid Proteases"/>
    <property type="match status" value="2"/>
</dbReference>
<dbReference type="VEuPathDB" id="FungiDB:LCOR_05891.1"/>
<dbReference type="PANTHER" id="PTHR47966">
    <property type="entry name" value="BETA-SITE APP-CLEAVING ENZYME, ISOFORM A-RELATED"/>
    <property type="match status" value="1"/>
</dbReference>
<dbReference type="PROSITE" id="PS51767">
    <property type="entry name" value="PEPTIDASE_A1"/>
    <property type="match status" value="1"/>
</dbReference>
<dbReference type="CDD" id="cd05471">
    <property type="entry name" value="pepsin_like"/>
    <property type="match status" value="1"/>
</dbReference>
<sequence length="302" mass="33420">MEGCGRFCGYPLHTLQPLDSSTFSSSSLMFSIRYGEGFSRGFYAQDTVTLNDAISVPHTNFAVSNINDGELTRDGAGPDPLSRYNNPDNTIVPTLVTTMFEQGVISNNSFSIYFQPINDTSLESRINGNIIFGGVDLDKVEDKQITYFPSTSHQDYKDYWAADMESIVVGNETVNFDSSIPALVDTGSTLIFVPQQVVDLALSDVKDLRADYMGQYLVPCDSKDLKPLTFNIAGTPLKLNPEEYIVPHSIAGGAVDGIPYCYTYLHESPPYIDIILGYGFLQQYVSVYDNENNRVGLGRRIK</sequence>
<dbReference type="SUPFAM" id="SSF50630">
    <property type="entry name" value="Acid proteases"/>
    <property type="match status" value="1"/>
</dbReference>
<reference evidence="5" key="1">
    <citation type="submission" date="2013-08" db="EMBL/GenBank/DDBJ databases">
        <title>Gene expansion shapes genome architecture in the human pathogen Lichtheimia corymbifera: an evolutionary genomics analysis in the ancient terrestrial Mucorales (Mucoromycotina).</title>
        <authorList>
            <person name="Schwartze V.U."/>
            <person name="Winter S."/>
            <person name="Shelest E."/>
            <person name="Marcet-Houben M."/>
            <person name="Horn F."/>
            <person name="Wehner S."/>
            <person name="Hoffmann K."/>
            <person name="Riege K."/>
            <person name="Sammeth M."/>
            <person name="Nowrousian M."/>
            <person name="Valiante V."/>
            <person name="Linde J."/>
            <person name="Jacobsen I.D."/>
            <person name="Marz M."/>
            <person name="Brakhage A.A."/>
            <person name="Gabaldon T."/>
            <person name="Bocker S."/>
            <person name="Voigt K."/>
        </authorList>
    </citation>
    <scope>NUCLEOTIDE SEQUENCE [LARGE SCALE GENOMIC DNA]</scope>
    <source>
        <strain evidence="5">FSU 9682</strain>
    </source>
</reference>
<dbReference type="OrthoDB" id="660550at2759"/>
<dbReference type="PRINTS" id="PR00792">
    <property type="entry name" value="PEPSIN"/>
</dbReference>
<dbReference type="InterPro" id="IPR034164">
    <property type="entry name" value="Pepsin-like_dom"/>
</dbReference>
<proteinExistence type="inferred from homology"/>
<dbReference type="InterPro" id="IPR001969">
    <property type="entry name" value="Aspartic_peptidase_AS"/>
</dbReference>
<dbReference type="STRING" id="1263082.A0A068RXF1"/>
<organism evidence="5 6">
    <name type="scientific">Lichtheimia corymbifera JMRC:FSU:9682</name>
    <dbReference type="NCBI Taxonomy" id="1263082"/>
    <lineage>
        <taxon>Eukaryota</taxon>
        <taxon>Fungi</taxon>
        <taxon>Fungi incertae sedis</taxon>
        <taxon>Mucoromycota</taxon>
        <taxon>Mucoromycotina</taxon>
        <taxon>Mucoromycetes</taxon>
        <taxon>Mucorales</taxon>
        <taxon>Lichtheimiaceae</taxon>
        <taxon>Lichtheimia</taxon>
    </lineage>
</organism>
<accession>A0A068RXF1</accession>
<dbReference type="AlphaFoldDB" id="A0A068RXF1"/>
<evidence type="ECO:0000256" key="1">
    <source>
        <dbReference type="ARBA" id="ARBA00007447"/>
    </source>
</evidence>
<feature type="domain" description="Peptidase A1" evidence="4">
    <location>
        <begin position="1"/>
        <end position="298"/>
    </location>
</feature>
<name>A0A068RXF1_9FUNG</name>
<dbReference type="GO" id="GO:0004190">
    <property type="term" value="F:aspartic-type endopeptidase activity"/>
    <property type="evidence" value="ECO:0007669"/>
    <property type="project" value="UniProtKB-KW"/>
</dbReference>
<dbReference type="InterPro" id="IPR033121">
    <property type="entry name" value="PEPTIDASE_A1"/>
</dbReference>
<keyword evidence="3 5" id="KW-0645">Protease</keyword>
<dbReference type="InterPro" id="IPR001461">
    <property type="entry name" value="Aspartic_peptidase_A1"/>
</dbReference>
<evidence type="ECO:0000313" key="6">
    <source>
        <dbReference type="Proteomes" id="UP000027586"/>
    </source>
</evidence>
<protein>
    <submittedName>
        <fullName evidence="5">Family a1 protease</fullName>
    </submittedName>
</protein>
<keyword evidence="3" id="KW-0378">Hydrolase</keyword>
<dbReference type="InterPro" id="IPR021109">
    <property type="entry name" value="Peptidase_aspartic_dom_sf"/>
</dbReference>
<evidence type="ECO:0000259" key="4">
    <source>
        <dbReference type="PROSITE" id="PS51767"/>
    </source>
</evidence>
<dbReference type="PANTHER" id="PTHR47966:SF51">
    <property type="entry name" value="BETA-SITE APP-CLEAVING ENZYME, ISOFORM A-RELATED"/>
    <property type="match status" value="1"/>
</dbReference>
<dbReference type="EMBL" id="CBTN010000024">
    <property type="protein sequence ID" value="CDH54669.1"/>
    <property type="molecule type" value="Genomic_DNA"/>
</dbReference>
<dbReference type="Proteomes" id="UP000027586">
    <property type="component" value="Unassembled WGS sequence"/>
</dbReference>
<dbReference type="GO" id="GO:0006508">
    <property type="term" value="P:proteolysis"/>
    <property type="evidence" value="ECO:0007669"/>
    <property type="project" value="UniProtKB-KW"/>
</dbReference>
<keyword evidence="2 3" id="KW-0064">Aspartyl protease</keyword>
<gene>
    <name evidence="5" type="ORF">LCOR_05891.1</name>
</gene>
<keyword evidence="6" id="KW-1185">Reference proteome</keyword>
<dbReference type="PROSITE" id="PS00141">
    <property type="entry name" value="ASP_PROTEASE"/>
    <property type="match status" value="1"/>
</dbReference>
<comment type="caution">
    <text evidence="5">The sequence shown here is derived from an EMBL/GenBank/DDBJ whole genome shotgun (WGS) entry which is preliminary data.</text>
</comment>
<evidence type="ECO:0000313" key="5">
    <source>
        <dbReference type="EMBL" id="CDH54669.1"/>
    </source>
</evidence>
<dbReference type="Pfam" id="PF00026">
    <property type="entry name" value="Asp"/>
    <property type="match status" value="1"/>
</dbReference>
<comment type="similarity">
    <text evidence="1 3">Belongs to the peptidase A1 family.</text>
</comment>